<keyword evidence="2" id="KW-0560">Oxidoreductase</keyword>
<dbReference type="PRINTS" id="PR00081">
    <property type="entry name" value="GDHRDH"/>
</dbReference>
<dbReference type="PANTHER" id="PTHR42760">
    <property type="entry name" value="SHORT-CHAIN DEHYDROGENASES/REDUCTASES FAMILY MEMBER"/>
    <property type="match status" value="1"/>
</dbReference>
<dbReference type="GO" id="GO:0030497">
    <property type="term" value="P:fatty acid elongation"/>
    <property type="evidence" value="ECO:0007669"/>
    <property type="project" value="TreeGrafter"/>
</dbReference>
<dbReference type="NCBIfam" id="NF005559">
    <property type="entry name" value="PRK07231.1"/>
    <property type="match status" value="1"/>
</dbReference>
<dbReference type="Pfam" id="PF13561">
    <property type="entry name" value="adh_short_C2"/>
    <property type="match status" value="1"/>
</dbReference>
<dbReference type="KEGG" id="bon:A361_25270"/>
<reference evidence="3 4" key="1">
    <citation type="submission" date="2016-04" db="EMBL/GenBank/DDBJ databases">
        <title>Complete genome sequence of Bacillus oceanisediminis strain 2691.</title>
        <authorList>
            <person name="Jeong H."/>
            <person name="Kim H.J."/>
            <person name="Lee D.-W."/>
        </authorList>
    </citation>
    <scope>NUCLEOTIDE SEQUENCE [LARGE SCALE GENOMIC DNA]</scope>
    <source>
        <strain evidence="3 4">2691</strain>
    </source>
</reference>
<dbReference type="InterPro" id="IPR002347">
    <property type="entry name" value="SDR_fam"/>
</dbReference>
<dbReference type="PROSITE" id="PS00061">
    <property type="entry name" value="ADH_SHORT"/>
    <property type="match status" value="1"/>
</dbReference>
<evidence type="ECO:0000313" key="3">
    <source>
        <dbReference type="EMBL" id="AND42320.1"/>
    </source>
</evidence>
<proteinExistence type="inferred from homology"/>
<sequence length="253" mass="27540">MKNFPDLENKSVLVTGGSKGIGRDIALSFAKNGAKVVIVGRDEEALQQTTEELRKFNRSSFYVSADLNNVSEIQRMTEAAADYMGSLDVLVNNAGINRAKPAMEVTEEDWDLTLDTNLKAAFFCSQKAAEYMIPNQSGKIINIASQMAFVGYYNRAAYCASKGGMVQLTKALAVEWASHGINVNAVAPTFIETELTSKMFEDKEFEKEVYSRIPLGKLADAGDVSAATLFLSSNLSKFITGDTIKVDGGWTAI</sequence>
<dbReference type="Proteomes" id="UP000077856">
    <property type="component" value="Chromosome"/>
</dbReference>
<evidence type="ECO:0000313" key="4">
    <source>
        <dbReference type="Proteomes" id="UP000077856"/>
    </source>
</evidence>
<organism evidence="3 4">
    <name type="scientific">Cytobacillus oceanisediminis 2691</name>
    <dbReference type="NCBI Taxonomy" id="1196031"/>
    <lineage>
        <taxon>Bacteria</taxon>
        <taxon>Bacillati</taxon>
        <taxon>Bacillota</taxon>
        <taxon>Bacilli</taxon>
        <taxon>Bacillales</taxon>
        <taxon>Bacillaceae</taxon>
        <taxon>Cytobacillus</taxon>
    </lineage>
</organism>
<dbReference type="STRING" id="1196031.A361_25270"/>
<name>A0A160MGH5_9BACI</name>
<dbReference type="Gene3D" id="3.40.50.720">
    <property type="entry name" value="NAD(P)-binding Rossmann-like Domain"/>
    <property type="match status" value="1"/>
</dbReference>
<dbReference type="PRINTS" id="PR00080">
    <property type="entry name" value="SDRFAMILY"/>
</dbReference>
<dbReference type="PANTHER" id="PTHR42760:SF40">
    <property type="entry name" value="3-OXOACYL-[ACYL-CARRIER-PROTEIN] REDUCTASE, CHLOROPLASTIC"/>
    <property type="match status" value="1"/>
</dbReference>
<dbReference type="EMBL" id="CP015506">
    <property type="protein sequence ID" value="AND42320.1"/>
    <property type="molecule type" value="Genomic_DNA"/>
</dbReference>
<dbReference type="InterPro" id="IPR020904">
    <property type="entry name" value="Sc_DH/Rdtase_CS"/>
</dbReference>
<dbReference type="GO" id="GO:0008206">
    <property type="term" value="P:bile acid metabolic process"/>
    <property type="evidence" value="ECO:0007669"/>
    <property type="project" value="UniProtKB-ARBA"/>
</dbReference>
<dbReference type="RefSeq" id="WP_019380713.1">
    <property type="nucleotide sequence ID" value="NZ_CP015506.1"/>
</dbReference>
<dbReference type="InterPro" id="IPR036291">
    <property type="entry name" value="NAD(P)-bd_dom_sf"/>
</dbReference>
<dbReference type="AlphaFoldDB" id="A0A160MGH5"/>
<dbReference type="eggNOG" id="COG1028">
    <property type="taxonomic scope" value="Bacteria"/>
</dbReference>
<dbReference type="GO" id="GO:0016616">
    <property type="term" value="F:oxidoreductase activity, acting on the CH-OH group of donors, NAD or NADP as acceptor"/>
    <property type="evidence" value="ECO:0007669"/>
    <property type="project" value="TreeGrafter"/>
</dbReference>
<dbReference type="NCBIfam" id="NF009466">
    <property type="entry name" value="PRK12826.1-2"/>
    <property type="match status" value="1"/>
</dbReference>
<evidence type="ECO:0000256" key="2">
    <source>
        <dbReference type="ARBA" id="ARBA00023002"/>
    </source>
</evidence>
<dbReference type="SUPFAM" id="SSF51735">
    <property type="entry name" value="NAD(P)-binding Rossmann-fold domains"/>
    <property type="match status" value="1"/>
</dbReference>
<gene>
    <name evidence="3" type="ORF">A361_25270</name>
</gene>
<protein>
    <submittedName>
        <fullName evidence="3">2-deoxy-D-gluconate 3-dehydrogenase</fullName>
    </submittedName>
</protein>
<comment type="similarity">
    <text evidence="1">Belongs to the short-chain dehydrogenases/reductases (SDR) family.</text>
</comment>
<evidence type="ECO:0000256" key="1">
    <source>
        <dbReference type="ARBA" id="ARBA00006484"/>
    </source>
</evidence>
<accession>A0A160MGH5</accession>
<dbReference type="FunFam" id="3.40.50.720:FF:000084">
    <property type="entry name" value="Short-chain dehydrogenase reductase"/>
    <property type="match status" value="1"/>
</dbReference>